<proteinExistence type="predicted"/>
<dbReference type="InterPro" id="IPR013780">
    <property type="entry name" value="Glyco_hydro_b"/>
</dbReference>
<name>A0ABQ9UTA6_SAGOE</name>
<accession>A0ABQ9UTA6</accession>
<organism evidence="1 2">
    <name type="scientific">Saguinus oedipus</name>
    <name type="common">Cotton-top tamarin</name>
    <name type="synonym">Oedipomidas oedipus</name>
    <dbReference type="NCBI Taxonomy" id="9490"/>
    <lineage>
        <taxon>Eukaryota</taxon>
        <taxon>Metazoa</taxon>
        <taxon>Chordata</taxon>
        <taxon>Craniata</taxon>
        <taxon>Vertebrata</taxon>
        <taxon>Euteleostomi</taxon>
        <taxon>Mammalia</taxon>
        <taxon>Eutheria</taxon>
        <taxon>Euarchontoglires</taxon>
        <taxon>Primates</taxon>
        <taxon>Haplorrhini</taxon>
        <taxon>Platyrrhini</taxon>
        <taxon>Cebidae</taxon>
        <taxon>Callitrichinae</taxon>
        <taxon>Saguinus</taxon>
    </lineage>
</organism>
<comment type="caution">
    <text evidence="1">The sequence shown here is derived from an EMBL/GenBank/DDBJ whole genome shotgun (WGS) entry which is preliminary data.</text>
</comment>
<protein>
    <recommendedName>
        <fullName evidence="3">Glucosidase II alpha subunit</fullName>
    </recommendedName>
</protein>
<dbReference type="Gene3D" id="2.60.40.1180">
    <property type="entry name" value="Golgi alpha-mannosidase II"/>
    <property type="match status" value="1"/>
</dbReference>
<sequence>MRVRRSSDCMKDDPITLFVALSPQVSAWAASVLSYLSTFLGLSPLELFPSFPLGLRRSPIPLFAQGTAQGELFLDDGHTFNYQTRQEFLLRRFSFSGNTLVSSSADPEGHFETPIWIERVVIIGAGKPAAVVLQTKGSLESRLSFQHDPETSVLVLRKPGINVASDWSIHLR</sequence>
<reference evidence="1 2" key="1">
    <citation type="submission" date="2023-05" db="EMBL/GenBank/DDBJ databases">
        <title>B98-5 Cell Line De Novo Hybrid Assembly: An Optical Mapping Approach.</title>
        <authorList>
            <person name="Kananen K."/>
            <person name="Auerbach J.A."/>
            <person name="Kautto E."/>
            <person name="Blachly J.S."/>
        </authorList>
    </citation>
    <scope>NUCLEOTIDE SEQUENCE [LARGE SCALE GENOMIC DNA]</scope>
    <source>
        <strain evidence="1">B95-8</strain>
        <tissue evidence="1">Cell line</tissue>
    </source>
</reference>
<gene>
    <name evidence="1" type="ORF">P7K49_021667</name>
</gene>
<dbReference type="Proteomes" id="UP001266305">
    <property type="component" value="Unassembled WGS sequence"/>
</dbReference>
<keyword evidence="2" id="KW-1185">Reference proteome</keyword>
<evidence type="ECO:0000313" key="2">
    <source>
        <dbReference type="Proteomes" id="UP001266305"/>
    </source>
</evidence>
<dbReference type="EMBL" id="JASSZA010000010">
    <property type="protein sequence ID" value="KAK2100319.1"/>
    <property type="molecule type" value="Genomic_DNA"/>
</dbReference>
<evidence type="ECO:0008006" key="3">
    <source>
        <dbReference type="Google" id="ProtNLM"/>
    </source>
</evidence>
<evidence type="ECO:0000313" key="1">
    <source>
        <dbReference type="EMBL" id="KAK2100319.1"/>
    </source>
</evidence>